<protein>
    <submittedName>
        <fullName evidence="2">Zinc-ribbon domain-containing protein</fullName>
    </submittedName>
</protein>
<evidence type="ECO:0000259" key="1">
    <source>
        <dbReference type="Pfam" id="PF13240"/>
    </source>
</evidence>
<dbReference type="AlphaFoldDB" id="A0A495A9C5"/>
<dbReference type="RefSeq" id="WP_121203543.1">
    <property type="nucleotide sequence ID" value="NZ_RBZP01000002.1"/>
</dbReference>
<organism evidence="2 3">
    <name type="scientific">Oceanobacillus halophilus</name>
    <dbReference type="NCBI Taxonomy" id="930130"/>
    <lineage>
        <taxon>Bacteria</taxon>
        <taxon>Bacillati</taxon>
        <taxon>Bacillota</taxon>
        <taxon>Bacilli</taxon>
        <taxon>Bacillales</taxon>
        <taxon>Bacillaceae</taxon>
        <taxon>Oceanobacillus</taxon>
    </lineage>
</organism>
<dbReference type="Pfam" id="PF13240">
    <property type="entry name" value="Zn_Ribbon_1"/>
    <property type="match status" value="1"/>
</dbReference>
<dbReference type="Proteomes" id="UP000269301">
    <property type="component" value="Unassembled WGS sequence"/>
</dbReference>
<accession>A0A495A9C5</accession>
<evidence type="ECO:0000313" key="3">
    <source>
        <dbReference type="Proteomes" id="UP000269301"/>
    </source>
</evidence>
<dbReference type="InterPro" id="IPR026870">
    <property type="entry name" value="Zinc_ribbon_dom"/>
</dbReference>
<dbReference type="EMBL" id="RBZP01000002">
    <property type="protein sequence ID" value="RKQ35871.1"/>
    <property type="molecule type" value="Genomic_DNA"/>
</dbReference>
<sequence>MLSLICHHCGEPIPEGSHFCMNCGSKVIADNKQGT</sequence>
<proteinExistence type="predicted"/>
<comment type="caution">
    <text evidence="2">The sequence shown here is derived from an EMBL/GenBank/DDBJ whole genome shotgun (WGS) entry which is preliminary data.</text>
</comment>
<keyword evidence="3" id="KW-1185">Reference proteome</keyword>
<reference evidence="2 3" key="1">
    <citation type="journal article" date="2016" name="Int. J. Syst. Evol. Microbiol.">
        <title>Oceanobacillus halophilus sp. nov., a novel moderately halophilic bacterium from a hypersaline lake.</title>
        <authorList>
            <person name="Amoozegar M.A."/>
            <person name="Bagheri M."/>
            <person name="Makhdoumi A."/>
            <person name="Nikou M.M."/>
            <person name="Fazeli S.A.S."/>
            <person name="Schumann P."/>
            <person name="Sproer C."/>
            <person name="Sanchez-Porro C."/>
            <person name="Ventosa A."/>
        </authorList>
    </citation>
    <scope>NUCLEOTIDE SEQUENCE [LARGE SCALE GENOMIC DNA]</scope>
    <source>
        <strain evidence="2 3">DSM 23996</strain>
    </source>
</reference>
<gene>
    <name evidence="2" type="ORF">D8M06_06365</name>
</gene>
<feature type="domain" description="Zinc-ribbon" evidence="1">
    <location>
        <begin position="6"/>
        <end position="27"/>
    </location>
</feature>
<name>A0A495A9C5_9BACI</name>
<evidence type="ECO:0000313" key="2">
    <source>
        <dbReference type="EMBL" id="RKQ35871.1"/>
    </source>
</evidence>